<dbReference type="InterPro" id="IPR050309">
    <property type="entry name" value="Type-B_Carboxylest/Lipase"/>
</dbReference>
<organism evidence="3 4">
    <name type="scientific">Lymnaea stagnalis</name>
    <name type="common">Great pond snail</name>
    <name type="synonym">Helix stagnalis</name>
    <dbReference type="NCBI Taxonomy" id="6523"/>
    <lineage>
        <taxon>Eukaryota</taxon>
        <taxon>Metazoa</taxon>
        <taxon>Spiralia</taxon>
        <taxon>Lophotrochozoa</taxon>
        <taxon>Mollusca</taxon>
        <taxon>Gastropoda</taxon>
        <taxon>Heterobranchia</taxon>
        <taxon>Euthyneura</taxon>
        <taxon>Panpulmonata</taxon>
        <taxon>Hygrophila</taxon>
        <taxon>Lymnaeoidea</taxon>
        <taxon>Lymnaeidae</taxon>
        <taxon>Lymnaea</taxon>
    </lineage>
</organism>
<evidence type="ECO:0000313" key="3">
    <source>
        <dbReference type="EMBL" id="CAL1547120.1"/>
    </source>
</evidence>
<feature type="signal peptide" evidence="1">
    <location>
        <begin position="1"/>
        <end position="20"/>
    </location>
</feature>
<dbReference type="Pfam" id="PF00135">
    <property type="entry name" value="COesterase"/>
    <property type="match status" value="1"/>
</dbReference>
<comment type="caution">
    <text evidence="3">The sequence shown here is derived from an EMBL/GenBank/DDBJ whole genome shotgun (WGS) entry which is preliminary data.</text>
</comment>
<dbReference type="PANTHER" id="PTHR11559">
    <property type="entry name" value="CARBOXYLESTERASE"/>
    <property type="match status" value="1"/>
</dbReference>
<dbReference type="EMBL" id="CAXITT010000905">
    <property type="protein sequence ID" value="CAL1547120.1"/>
    <property type="molecule type" value="Genomic_DNA"/>
</dbReference>
<dbReference type="Gene3D" id="3.40.50.1820">
    <property type="entry name" value="alpha/beta hydrolase"/>
    <property type="match status" value="1"/>
</dbReference>
<dbReference type="InterPro" id="IPR002018">
    <property type="entry name" value="CarbesteraseB"/>
</dbReference>
<feature type="domain" description="Carboxylesterase type B" evidence="2">
    <location>
        <begin position="24"/>
        <end position="545"/>
    </location>
</feature>
<gene>
    <name evidence="3" type="ORF">GSLYS_00020445001</name>
</gene>
<keyword evidence="1" id="KW-0732">Signal</keyword>
<evidence type="ECO:0000259" key="2">
    <source>
        <dbReference type="Pfam" id="PF00135"/>
    </source>
</evidence>
<evidence type="ECO:0000256" key="1">
    <source>
        <dbReference type="SAM" id="SignalP"/>
    </source>
</evidence>
<dbReference type="Proteomes" id="UP001497497">
    <property type="component" value="Unassembled WGS sequence"/>
</dbReference>
<sequence length="564" mass="64888">MKAPTLFISILLFAGVVTQSADHDIVDTNVGKVRGLKVTAVNGKSLWSFRGIRYAMPPVGRLRFAKPVPYPRARDTIDAREQPPYCIRYLSSKYKSSEDCLYLNIFLKDINTNLAVKKKVLVYTQSTDAFRYGSLVTDHDIIIVSVQHRDGPFGYLAIKSAGINGNYGLWDQVLALEWVKNNIGAFGGDADDVTFGGFDNEGILALTPTTKGLFTKVFAKDGMKGFSDKEAEQSDEKIINFAQTLNCWHDKNTTDLNLGDKLDIIQCLRSLPTLDDSKADYFNEIDEKMWRGFLPVTDGSFLPKSISALLKDDNYLEDIGFYEKKYFITISNNKHDTVAKGFFNAFQSFNDELFESDEFWEVFFLIHAKSFIADHLNIESVTDDLASEVLNWYETNSHVLSNLAMQTDLMFTIPTQDILDTIARSRKTSVWFLYFNHYPQFLKEDFRGMIFNLDLLYLFDMEIHDLRQNYGPFMTGEFQKEDDELKKLFSSIVASFVQNGNPENPLLTSIPTGWPIYDLVGRYYLDFNTRPTVKRNWKNQIRQLWQQDVPKWAYRQMEDNHIEL</sequence>
<keyword evidence="4" id="KW-1185">Reference proteome</keyword>
<dbReference type="AlphaFoldDB" id="A0AAV2IKA6"/>
<feature type="chain" id="PRO_5043718719" description="Carboxylesterase type B domain-containing protein" evidence="1">
    <location>
        <begin position="21"/>
        <end position="564"/>
    </location>
</feature>
<dbReference type="InterPro" id="IPR029058">
    <property type="entry name" value="AB_hydrolase_fold"/>
</dbReference>
<evidence type="ECO:0000313" key="4">
    <source>
        <dbReference type="Proteomes" id="UP001497497"/>
    </source>
</evidence>
<protein>
    <recommendedName>
        <fullName evidence="2">Carboxylesterase type B domain-containing protein</fullName>
    </recommendedName>
</protein>
<name>A0AAV2IKA6_LYMST</name>
<dbReference type="SUPFAM" id="SSF53474">
    <property type="entry name" value="alpha/beta-Hydrolases"/>
    <property type="match status" value="1"/>
</dbReference>
<proteinExistence type="predicted"/>
<accession>A0AAV2IKA6</accession>
<reference evidence="3 4" key="1">
    <citation type="submission" date="2024-04" db="EMBL/GenBank/DDBJ databases">
        <authorList>
            <consortium name="Genoscope - CEA"/>
            <person name="William W."/>
        </authorList>
    </citation>
    <scope>NUCLEOTIDE SEQUENCE [LARGE SCALE GENOMIC DNA]</scope>
</reference>